<name>A0AAX0WPP7_9GAMM</name>
<dbReference type="Gene3D" id="2.40.50.140">
    <property type="entry name" value="Nucleic acid-binding proteins"/>
    <property type="match status" value="1"/>
</dbReference>
<organism evidence="3 4">
    <name type="scientific">Legionella anisa</name>
    <dbReference type="NCBI Taxonomy" id="28082"/>
    <lineage>
        <taxon>Bacteria</taxon>
        <taxon>Pseudomonadati</taxon>
        <taxon>Pseudomonadota</taxon>
        <taxon>Gammaproteobacteria</taxon>
        <taxon>Legionellales</taxon>
        <taxon>Legionellaceae</taxon>
        <taxon>Legionella</taxon>
    </lineage>
</organism>
<reference evidence="3" key="1">
    <citation type="submission" date="2017-12" db="EMBL/GenBank/DDBJ databases">
        <title>FDA dAtabase for Regulatory Grade micrObial Sequences (FDA-ARGOS): Supporting development and validation of Infectious Disease Dx tests.</title>
        <authorList>
            <person name="Kerrigan L."/>
            <person name="Tallon L.J."/>
            <person name="Sadzewicz L."/>
            <person name="Sengamalay N."/>
            <person name="Ott S."/>
            <person name="Godinez A."/>
            <person name="Nagaraj S."/>
            <person name="Vavikolanu K."/>
            <person name="Vyas G."/>
            <person name="Nadendla S."/>
            <person name="Aluvathingal J."/>
            <person name="Sichtig H."/>
        </authorList>
    </citation>
    <scope>NUCLEOTIDE SEQUENCE [LARGE SCALE GENOMIC DNA]</scope>
    <source>
        <strain evidence="3">FDAARGOS_200</strain>
    </source>
</reference>
<evidence type="ECO:0000259" key="2">
    <source>
        <dbReference type="PROSITE" id="PS51857"/>
    </source>
</evidence>
<evidence type="ECO:0000256" key="1">
    <source>
        <dbReference type="RuleBase" id="RU000408"/>
    </source>
</evidence>
<dbReference type="CDD" id="cd04458">
    <property type="entry name" value="CSP_CDS"/>
    <property type="match status" value="1"/>
</dbReference>
<dbReference type="AlphaFoldDB" id="A0AAX0WPP7"/>
<gene>
    <name evidence="3" type="ORF">A6J39_003700</name>
</gene>
<dbReference type="SUPFAM" id="SSF50249">
    <property type="entry name" value="Nucleic acid-binding proteins"/>
    <property type="match status" value="1"/>
</dbReference>
<dbReference type="SMART" id="SM00357">
    <property type="entry name" value="CSP"/>
    <property type="match status" value="1"/>
</dbReference>
<dbReference type="Proteomes" id="UP000192511">
    <property type="component" value="Unassembled WGS sequence"/>
</dbReference>
<comment type="subcellular location">
    <subcellularLocation>
        <location evidence="1">Cytoplasm</location>
    </subcellularLocation>
</comment>
<dbReference type="GO" id="GO:0003676">
    <property type="term" value="F:nucleic acid binding"/>
    <property type="evidence" value="ECO:0007669"/>
    <property type="project" value="InterPro"/>
</dbReference>
<keyword evidence="4" id="KW-1185">Reference proteome</keyword>
<dbReference type="PRINTS" id="PR00050">
    <property type="entry name" value="COLDSHOCK"/>
</dbReference>
<protein>
    <submittedName>
        <fullName evidence="3">Cold-shock protein</fullName>
    </submittedName>
</protein>
<dbReference type="EMBL" id="NBTX02000004">
    <property type="protein sequence ID" value="PNL60387.1"/>
    <property type="molecule type" value="Genomic_DNA"/>
</dbReference>
<dbReference type="Pfam" id="PF00313">
    <property type="entry name" value="CSD"/>
    <property type="match status" value="1"/>
</dbReference>
<proteinExistence type="predicted"/>
<dbReference type="Gene3D" id="6.20.370.130">
    <property type="match status" value="1"/>
</dbReference>
<comment type="caution">
    <text evidence="3">The sequence shown here is derived from an EMBL/GenBank/DDBJ whole genome shotgun (WGS) entry which is preliminary data.</text>
</comment>
<dbReference type="PANTHER" id="PTHR46565">
    <property type="entry name" value="COLD SHOCK DOMAIN PROTEIN 2"/>
    <property type="match status" value="1"/>
</dbReference>
<sequence length="110" mass="12217">MSNIKTGTVKWFSKSKGFGFIEQDSGTDVFAHFSSIITDGFKTLIEGQKVEFVVIAGDKGPQADNIVIRNSLSSPSYPSANGGYFSRAQMYLRRLFNMSNYSNLIAIFKK</sequence>
<dbReference type="GO" id="GO:0005829">
    <property type="term" value="C:cytosol"/>
    <property type="evidence" value="ECO:0007669"/>
    <property type="project" value="UniProtKB-ARBA"/>
</dbReference>
<dbReference type="PROSITE" id="PS00352">
    <property type="entry name" value="CSD_1"/>
    <property type="match status" value="1"/>
</dbReference>
<dbReference type="InterPro" id="IPR002059">
    <property type="entry name" value="CSP_DNA-bd"/>
</dbReference>
<dbReference type="InterPro" id="IPR019844">
    <property type="entry name" value="CSD_CS"/>
</dbReference>
<dbReference type="PANTHER" id="PTHR46565:SF20">
    <property type="entry name" value="COLD SHOCK DOMAIN-CONTAINING PROTEIN 4"/>
    <property type="match status" value="1"/>
</dbReference>
<dbReference type="InterPro" id="IPR012340">
    <property type="entry name" value="NA-bd_OB-fold"/>
</dbReference>
<evidence type="ECO:0000313" key="4">
    <source>
        <dbReference type="Proteomes" id="UP000192511"/>
    </source>
</evidence>
<feature type="domain" description="CSD" evidence="2">
    <location>
        <begin position="4"/>
        <end position="68"/>
    </location>
</feature>
<dbReference type="PROSITE" id="PS51857">
    <property type="entry name" value="CSD_2"/>
    <property type="match status" value="1"/>
</dbReference>
<evidence type="ECO:0000313" key="3">
    <source>
        <dbReference type="EMBL" id="PNL60387.1"/>
    </source>
</evidence>
<accession>A0AAX0WPP7</accession>
<dbReference type="InterPro" id="IPR011129">
    <property type="entry name" value="CSD"/>
</dbReference>